<feature type="region of interest" description="Disordered" evidence="1">
    <location>
        <begin position="1"/>
        <end position="40"/>
    </location>
</feature>
<dbReference type="EMBL" id="MU826396">
    <property type="protein sequence ID" value="KAJ7376563.1"/>
    <property type="molecule type" value="Genomic_DNA"/>
</dbReference>
<dbReference type="Proteomes" id="UP001163046">
    <property type="component" value="Unassembled WGS sequence"/>
</dbReference>
<evidence type="ECO:0000256" key="1">
    <source>
        <dbReference type="SAM" id="MobiDB-lite"/>
    </source>
</evidence>
<protein>
    <submittedName>
        <fullName evidence="2">Uncharacterized protein</fullName>
    </submittedName>
</protein>
<proteinExistence type="predicted"/>
<gene>
    <name evidence="2" type="ORF">OS493_034019</name>
</gene>
<feature type="compositionally biased region" description="Polar residues" evidence="1">
    <location>
        <begin position="1"/>
        <end position="10"/>
    </location>
</feature>
<evidence type="ECO:0000313" key="2">
    <source>
        <dbReference type="EMBL" id="KAJ7376563.1"/>
    </source>
</evidence>
<organism evidence="2 3">
    <name type="scientific">Desmophyllum pertusum</name>
    <dbReference type="NCBI Taxonomy" id="174260"/>
    <lineage>
        <taxon>Eukaryota</taxon>
        <taxon>Metazoa</taxon>
        <taxon>Cnidaria</taxon>
        <taxon>Anthozoa</taxon>
        <taxon>Hexacorallia</taxon>
        <taxon>Scleractinia</taxon>
        <taxon>Caryophylliina</taxon>
        <taxon>Caryophylliidae</taxon>
        <taxon>Desmophyllum</taxon>
    </lineage>
</organism>
<sequence>MQDCTTSTPSRVLLDSSICPSPRPSTSAGNTKARPPVATKYNTRRVAKTIKKKVAVSKLLEYHQKEVVVIVVVGFTVKVVKTSISQAGLSYIRPGSTEKETPSNKRHSSKLAVKERFLEREVGTVVKCLTTLVIHVISPSVKCVQIAQQGK</sequence>
<keyword evidence="3" id="KW-1185">Reference proteome</keyword>
<dbReference type="AlphaFoldDB" id="A0A9W9Z7A3"/>
<evidence type="ECO:0000313" key="3">
    <source>
        <dbReference type="Proteomes" id="UP001163046"/>
    </source>
</evidence>
<reference evidence="2" key="1">
    <citation type="submission" date="2023-01" db="EMBL/GenBank/DDBJ databases">
        <title>Genome assembly of the deep-sea coral Lophelia pertusa.</title>
        <authorList>
            <person name="Herrera S."/>
            <person name="Cordes E."/>
        </authorList>
    </citation>
    <scope>NUCLEOTIDE SEQUENCE</scope>
    <source>
        <strain evidence="2">USNM1676648</strain>
        <tissue evidence="2">Polyp</tissue>
    </source>
</reference>
<name>A0A9W9Z7A3_9CNID</name>
<comment type="caution">
    <text evidence="2">The sequence shown here is derived from an EMBL/GenBank/DDBJ whole genome shotgun (WGS) entry which is preliminary data.</text>
</comment>
<accession>A0A9W9Z7A3</accession>